<dbReference type="PROSITE" id="PS50240">
    <property type="entry name" value="TRYPSIN_DOM"/>
    <property type="match status" value="1"/>
</dbReference>
<evidence type="ECO:0000259" key="9">
    <source>
        <dbReference type="PROSITE" id="PS50240"/>
    </source>
</evidence>
<dbReference type="GO" id="GO:0006508">
    <property type="term" value="P:proteolysis"/>
    <property type="evidence" value="ECO:0007669"/>
    <property type="project" value="InterPro"/>
</dbReference>
<dbReference type="PROSITE" id="PS51888">
    <property type="entry name" value="CLIP"/>
    <property type="match status" value="1"/>
</dbReference>
<dbReference type="Proteomes" id="UP001152799">
    <property type="component" value="Chromosome 2"/>
</dbReference>
<evidence type="ECO:0000313" key="11">
    <source>
        <dbReference type="EMBL" id="CAG9765248.1"/>
    </source>
</evidence>
<feature type="domain" description="Clip" evidence="10">
    <location>
        <begin position="55"/>
        <end position="109"/>
    </location>
</feature>
<dbReference type="InterPro" id="IPR022700">
    <property type="entry name" value="CLIP"/>
</dbReference>
<dbReference type="InterPro" id="IPR001254">
    <property type="entry name" value="Trypsin_dom"/>
</dbReference>
<accession>A0A9N9MKY6</accession>
<feature type="chain" id="PRO_5040475442" description="Phenoloxidase-activating factor 2" evidence="8">
    <location>
        <begin position="18"/>
        <end position="432"/>
    </location>
</feature>
<proteinExistence type="predicted"/>
<feature type="compositionally biased region" description="Pro residues" evidence="7">
    <location>
        <begin position="125"/>
        <end position="145"/>
    </location>
</feature>
<dbReference type="GO" id="GO:0005576">
    <property type="term" value="C:extracellular region"/>
    <property type="evidence" value="ECO:0007669"/>
    <property type="project" value="UniProtKB-SubCell"/>
</dbReference>
<keyword evidence="2" id="KW-0964">Secreted</keyword>
<keyword evidence="12" id="KW-1185">Reference proteome</keyword>
<dbReference type="Gene3D" id="2.40.10.10">
    <property type="entry name" value="Trypsin-like serine proteases"/>
    <property type="match status" value="2"/>
</dbReference>
<evidence type="ECO:0000256" key="4">
    <source>
        <dbReference type="ARBA" id="ARBA00023157"/>
    </source>
</evidence>
<protein>
    <recommendedName>
        <fullName evidence="5">Phenoloxidase-activating factor 2</fullName>
    </recommendedName>
    <alternativeName>
        <fullName evidence="6">Prophenoloxidase-activating factor II</fullName>
    </alternativeName>
</protein>
<reference evidence="11" key="1">
    <citation type="submission" date="2022-01" db="EMBL/GenBank/DDBJ databases">
        <authorList>
            <person name="King R."/>
        </authorList>
    </citation>
    <scope>NUCLEOTIDE SEQUENCE</scope>
</reference>
<dbReference type="InterPro" id="IPR041515">
    <property type="entry name" value="PPAF-2-like_Clip"/>
</dbReference>
<dbReference type="FunFam" id="2.40.10.10:FF:000038">
    <property type="entry name" value="Serine protease"/>
    <property type="match status" value="1"/>
</dbReference>
<dbReference type="Pfam" id="PF00089">
    <property type="entry name" value="Trypsin"/>
    <property type="match status" value="1"/>
</dbReference>
<dbReference type="InterPro" id="IPR043504">
    <property type="entry name" value="Peptidase_S1_PA_chymotrypsin"/>
</dbReference>
<name>A0A9N9MKY6_9CUCU</name>
<sequence length="432" mass="47469">MMQILCLTILTLTTVNTQDPITDFFKNSNNQTHDPFVNLVEVTSPKPTGFGSLDKCGEGAGQGINVCVPYHQCDSVTNTIVQDGRSDGFGKIDIRFGANECESYLDVCCKLPNETMKEPEINNPDPTPSPRPPSTSSPVTPPPEVVPSTPRPSSIYCGIRNPKGIDFQITGNSNSEAEYGEFPWMVAILRTNYDPTKHKNLALCGGSLIAPNVVLTGAHCVADLKLNEYKVRAGEWDTQTEKERWPYQERTVSRAIIHEDYVPKVLYNNVALLILSSPVNSANNIGTICLPNQDEVSNSRNCLASGWGKNVFGKEGIYQVILKKIELPMVLFNECQRVLKNTRLGAAFQLHYSFVCAGGERGKDTCTGDGGSPLVCPDPSNPNRYVLTGTVAWGIGCGEENIPGVYTNVAKFRNWIDDKLQRLNVNVDSYRV</sequence>
<evidence type="ECO:0000256" key="8">
    <source>
        <dbReference type="SAM" id="SignalP"/>
    </source>
</evidence>
<dbReference type="InterPro" id="IPR009003">
    <property type="entry name" value="Peptidase_S1_PA"/>
</dbReference>
<dbReference type="InterPro" id="IPR001314">
    <property type="entry name" value="Peptidase_S1A"/>
</dbReference>
<dbReference type="GO" id="GO:0004252">
    <property type="term" value="F:serine-type endopeptidase activity"/>
    <property type="evidence" value="ECO:0007669"/>
    <property type="project" value="InterPro"/>
</dbReference>
<evidence type="ECO:0000256" key="5">
    <source>
        <dbReference type="ARBA" id="ARBA00068096"/>
    </source>
</evidence>
<dbReference type="AlphaFoldDB" id="A0A9N9MKY6"/>
<organism evidence="11 12">
    <name type="scientific">Ceutorhynchus assimilis</name>
    <name type="common">cabbage seed weevil</name>
    <dbReference type="NCBI Taxonomy" id="467358"/>
    <lineage>
        <taxon>Eukaryota</taxon>
        <taxon>Metazoa</taxon>
        <taxon>Ecdysozoa</taxon>
        <taxon>Arthropoda</taxon>
        <taxon>Hexapoda</taxon>
        <taxon>Insecta</taxon>
        <taxon>Pterygota</taxon>
        <taxon>Neoptera</taxon>
        <taxon>Endopterygota</taxon>
        <taxon>Coleoptera</taxon>
        <taxon>Polyphaga</taxon>
        <taxon>Cucujiformia</taxon>
        <taxon>Curculionidae</taxon>
        <taxon>Ceutorhynchinae</taxon>
        <taxon>Ceutorhynchus</taxon>
    </lineage>
</organism>
<keyword evidence="4" id="KW-1015">Disulfide bond</keyword>
<evidence type="ECO:0000256" key="2">
    <source>
        <dbReference type="ARBA" id="ARBA00022525"/>
    </source>
</evidence>
<dbReference type="SUPFAM" id="SSF50494">
    <property type="entry name" value="Trypsin-like serine proteases"/>
    <property type="match status" value="1"/>
</dbReference>
<dbReference type="PANTHER" id="PTHR24258:SF129">
    <property type="entry name" value="LP15124P-RELATED"/>
    <property type="match status" value="1"/>
</dbReference>
<feature type="domain" description="Peptidase S1" evidence="9">
    <location>
        <begin position="169"/>
        <end position="421"/>
    </location>
</feature>
<evidence type="ECO:0000256" key="3">
    <source>
        <dbReference type="ARBA" id="ARBA00022729"/>
    </source>
</evidence>
<dbReference type="SMART" id="SM00020">
    <property type="entry name" value="Tryp_SPc"/>
    <property type="match status" value="1"/>
</dbReference>
<dbReference type="PANTHER" id="PTHR24258">
    <property type="entry name" value="SERINE PROTEASE-RELATED"/>
    <property type="match status" value="1"/>
</dbReference>
<evidence type="ECO:0000259" key="10">
    <source>
        <dbReference type="PROSITE" id="PS51888"/>
    </source>
</evidence>
<dbReference type="Pfam" id="PF18322">
    <property type="entry name" value="CLIP_1"/>
    <property type="match status" value="1"/>
</dbReference>
<evidence type="ECO:0000256" key="6">
    <source>
        <dbReference type="ARBA" id="ARBA00076468"/>
    </source>
</evidence>
<dbReference type="EMBL" id="OU892278">
    <property type="protein sequence ID" value="CAG9765248.1"/>
    <property type="molecule type" value="Genomic_DNA"/>
</dbReference>
<feature type="region of interest" description="Disordered" evidence="7">
    <location>
        <begin position="116"/>
        <end position="153"/>
    </location>
</feature>
<dbReference type="CDD" id="cd00190">
    <property type="entry name" value="Tryp_SPc"/>
    <property type="match status" value="1"/>
</dbReference>
<keyword evidence="3 8" id="KW-0732">Signal</keyword>
<feature type="signal peptide" evidence="8">
    <location>
        <begin position="1"/>
        <end position="17"/>
    </location>
</feature>
<evidence type="ECO:0000256" key="1">
    <source>
        <dbReference type="ARBA" id="ARBA00004613"/>
    </source>
</evidence>
<dbReference type="OrthoDB" id="6261922at2759"/>
<gene>
    <name evidence="11" type="ORF">CEUTPL_LOCUS5862</name>
</gene>
<dbReference type="PRINTS" id="PR00722">
    <property type="entry name" value="CHYMOTRYPSIN"/>
</dbReference>
<evidence type="ECO:0000256" key="7">
    <source>
        <dbReference type="SAM" id="MobiDB-lite"/>
    </source>
</evidence>
<evidence type="ECO:0000313" key="12">
    <source>
        <dbReference type="Proteomes" id="UP001152799"/>
    </source>
</evidence>
<comment type="subcellular location">
    <subcellularLocation>
        <location evidence="1">Secreted</location>
    </subcellularLocation>
</comment>